<accession>A0A7S0X2M2</accession>
<reference evidence="1" key="1">
    <citation type="submission" date="2021-01" db="EMBL/GenBank/DDBJ databases">
        <authorList>
            <person name="Corre E."/>
            <person name="Pelletier E."/>
            <person name="Niang G."/>
            <person name="Scheremetjew M."/>
            <person name="Finn R."/>
            <person name="Kale V."/>
            <person name="Holt S."/>
            <person name="Cochrane G."/>
            <person name="Meng A."/>
            <person name="Brown T."/>
            <person name="Cohen L."/>
        </authorList>
    </citation>
    <scope>NUCLEOTIDE SEQUENCE</scope>
    <source>
        <strain evidence="1">SL-175</strain>
    </source>
</reference>
<protein>
    <submittedName>
        <fullName evidence="1">Uncharacterized protein</fullName>
    </submittedName>
</protein>
<evidence type="ECO:0000313" key="1">
    <source>
        <dbReference type="EMBL" id="CAD8698109.1"/>
    </source>
</evidence>
<dbReference type="AlphaFoldDB" id="A0A7S0X2M2"/>
<organism evidence="1">
    <name type="scientific">Mantoniella antarctica</name>
    <dbReference type="NCBI Taxonomy" id="81844"/>
    <lineage>
        <taxon>Eukaryota</taxon>
        <taxon>Viridiplantae</taxon>
        <taxon>Chlorophyta</taxon>
        <taxon>Mamiellophyceae</taxon>
        <taxon>Mamiellales</taxon>
        <taxon>Mamiellaceae</taxon>
        <taxon>Mantoniella</taxon>
    </lineage>
</organism>
<name>A0A7S0X2M2_9CHLO</name>
<gene>
    <name evidence="1" type="ORF">MANT1106_LOCUS790</name>
</gene>
<sequence length="154" mass="17629">MAGKVLLPEVVKGKKNSNYWIEIIEVGNVGGRGDKVAITGYTNKYGREDGPPLTHTYPNQADYLLLLGLVWKQTVASTKRTITQREDKDFIPEVITCNMRMYPTHHRHRADYKEAYRVCRVDRCHKDANAKTTTCRKHAGTVQELETQFQASYI</sequence>
<proteinExistence type="predicted"/>
<dbReference type="EMBL" id="HBFC01001512">
    <property type="protein sequence ID" value="CAD8698109.1"/>
    <property type="molecule type" value="Transcribed_RNA"/>
</dbReference>